<accession>A0A7M2XQD0</accession>
<gene>
    <name evidence="1" type="ORF">INP59_03835</name>
</gene>
<dbReference type="Proteomes" id="UP000593818">
    <property type="component" value="Chromosome"/>
</dbReference>
<dbReference type="EMBL" id="CP063450">
    <property type="protein sequence ID" value="QOV99542.1"/>
    <property type="molecule type" value="Genomic_DNA"/>
</dbReference>
<organism evidence="1 2">
    <name type="scientific">Rhodococcus pyridinivorans</name>
    <dbReference type="NCBI Taxonomy" id="103816"/>
    <lineage>
        <taxon>Bacteria</taxon>
        <taxon>Bacillati</taxon>
        <taxon>Actinomycetota</taxon>
        <taxon>Actinomycetes</taxon>
        <taxon>Mycobacteriales</taxon>
        <taxon>Nocardiaceae</taxon>
        <taxon>Rhodococcus</taxon>
    </lineage>
</organism>
<dbReference type="AlphaFoldDB" id="A0A7M2XQD0"/>
<evidence type="ECO:0000313" key="1">
    <source>
        <dbReference type="EMBL" id="QOV99542.1"/>
    </source>
</evidence>
<dbReference type="RefSeq" id="WP_193903173.1">
    <property type="nucleotide sequence ID" value="NZ_CP063450.1"/>
</dbReference>
<evidence type="ECO:0000313" key="2">
    <source>
        <dbReference type="Proteomes" id="UP000593818"/>
    </source>
</evidence>
<proteinExistence type="predicted"/>
<keyword evidence="2" id="KW-1185">Reference proteome</keyword>
<protein>
    <submittedName>
        <fullName evidence="1">Uncharacterized protein</fullName>
    </submittedName>
</protein>
<name>A0A7M2XQD0_9NOCA</name>
<reference evidence="1 2" key="1">
    <citation type="submission" date="2020-10" db="EMBL/GenBank/DDBJ databases">
        <title>Whole genome sequence of oil-degrading bacteria Rhodococcus pyridinivorans strain 5Ap.</title>
        <authorList>
            <person name="Akhremchuk A.E."/>
            <person name="Valentovich L.N."/>
            <person name="Charniauskaya M.I."/>
            <person name="Bukliarevich H.A."/>
            <person name="Titok M.A."/>
        </authorList>
    </citation>
    <scope>NUCLEOTIDE SEQUENCE [LARGE SCALE GENOMIC DNA]</scope>
    <source>
        <strain evidence="1 2">5Ap</strain>
    </source>
</reference>
<sequence length="83" mass="9073">MNVTCPHCHRANDRTTCADPNNPDAQPNPGDVNLCFNCGGPSIFTEDSPRLPTEEELEQLLANPRIVHAQISIREIHLKAGNG</sequence>